<evidence type="ECO:0000256" key="12">
    <source>
        <dbReference type="ARBA" id="ARBA00022840"/>
    </source>
</evidence>
<protein>
    <recommendedName>
        <fullName evidence="17">Folylpolyglutamate synthase</fullName>
        <ecNumber evidence="17">6.3.2.17</ecNumber>
    </recommendedName>
    <alternativeName>
        <fullName evidence="17">Folylpoly-gamma-glutamate synthetase</fullName>
    </alternativeName>
    <alternativeName>
        <fullName evidence="17">Tetrahydrofolylpolyglutamate synthase</fullName>
    </alternativeName>
</protein>
<evidence type="ECO:0000256" key="13">
    <source>
        <dbReference type="ARBA" id="ARBA00022842"/>
    </source>
</evidence>
<evidence type="ECO:0000256" key="1">
    <source>
        <dbReference type="ARBA" id="ARBA00004273"/>
    </source>
</evidence>
<dbReference type="InterPro" id="IPR018109">
    <property type="entry name" value="Folylpolyglutamate_synth_CS"/>
</dbReference>
<evidence type="ECO:0000256" key="19">
    <source>
        <dbReference type="PIRSR" id="PIRSR038895-2"/>
    </source>
</evidence>
<evidence type="ECO:0000256" key="7">
    <source>
        <dbReference type="ARBA" id="ARBA00022563"/>
    </source>
</evidence>
<keyword evidence="11" id="KW-0999">Mitochondrion inner membrane</keyword>
<dbReference type="GO" id="GO:0006730">
    <property type="term" value="P:one-carbon metabolic process"/>
    <property type="evidence" value="ECO:0007669"/>
    <property type="project" value="UniProtKB-KW"/>
</dbReference>
<evidence type="ECO:0000256" key="5">
    <source>
        <dbReference type="ARBA" id="ARBA00008276"/>
    </source>
</evidence>
<reference evidence="20" key="1">
    <citation type="submission" date="2024-04" db="EMBL/GenBank/DDBJ databases">
        <authorList>
            <consortium name="Molecular Ecology Group"/>
        </authorList>
    </citation>
    <scope>NUCLEOTIDE SEQUENCE</scope>
</reference>
<dbReference type="PIRSF" id="PIRSF038895">
    <property type="entry name" value="FPGS"/>
    <property type="match status" value="1"/>
</dbReference>
<dbReference type="InterPro" id="IPR036565">
    <property type="entry name" value="Mur-like_cat_sf"/>
</dbReference>
<keyword evidence="7 17" id="KW-0554">One-carbon metabolism</keyword>
<dbReference type="AlphaFoldDB" id="A0AAV2P6M9"/>
<gene>
    <name evidence="20" type="ORF">LPLAT_LOCUS13633</name>
</gene>
<dbReference type="GO" id="GO:0004326">
    <property type="term" value="F:tetrahydrofolylpolyglutamate synthase activity"/>
    <property type="evidence" value="ECO:0007669"/>
    <property type="project" value="UniProtKB-EC"/>
</dbReference>
<evidence type="ECO:0000256" key="11">
    <source>
        <dbReference type="ARBA" id="ARBA00022792"/>
    </source>
</evidence>
<evidence type="ECO:0000256" key="10">
    <source>
        <dbReference type="ARBA" id="ARBA00022741"/>
    </source>
</evidence>
<feature type="binding site" evidence="19">
    <location>
        <position position="178"/>
    </location>
    <ligand>
        <name>Mg(2+)</name>
        <dbReference type="ChEBI" id="CHEBI:18420"/>
        <label>1</label>
    </ligand>
</feature>
<feature type="binding site" evidence="18">
    <location>
        <position position="346"/>
    </location>
    <ligand>
        <name>ATP</name>
        <dbReference type="ChEBI" id="CHEBI:30616"/>
    </ligand>
</feature>
<keyword evidence="8 17" id="KW-0436">Ligase</keyword>
<dbReference type="EC" id="6.3.2.17" evidence="17"/>
<dbReference type="InterPro" id="IPR001645">
    <property type="entry name" value="Folylpolyglutamate_synth"/>
</dbReference>
<keyword evidence="9 19" id="KW-0479">Metal-binding</keyword>
<dbReference type="InterPro" id="IPR023600">
    <property type="entry name" value="Folylpolyglutamate_synth_euk"/>
</dbReference>
<evidence type="ECO:0000256" key="15">
    <source>
        <dbReference type="ARBA" id="ARBA00023136"/>
    </source>
</evidence>
<evidence type="ECO:0000256" key="8">
    <source>
        <dbReference type="ARBA" id="ARBA00022598"/>
    </source>
</evidence>
<dbReference type="PANTHER" id="PTHR11136">
    <property type="entry name" value="FOLYLPOLYGLUTAMATE SYNTHASE-RELATED"/>
    <property type="match status" value="1"/>
</dbReference>
<dbReference type="GO" id="GO:0005743">
    <property type="term" value="C:mitochondrial inner membrane"/>
    <property type="evidence" value="ECO:0007669"/>
    <property type="project" value="UniProtKB-SubCell"/>
</dbReference>
<keyword evidence="10 18" id="KW-0547">Nucleotide-binding</keyword>
<keyword evidence="13 19" id="KW-0460">Magnesium</keyword>
<dbReference type="SUPFAM" id="SSF53623">
    <property type="entry name" value="MurD-like peptide ligases, catalytic domain"/>
    <property type="match status" value="1"/>
</dbReference>
<evidence type="ECO:0000256" key="16">
    <source>
        <dbReference type="ARBA" id="ARBA00047493"/>
    </source>
</evidence>
<dbReference type="GO" id="GO:0005524">
    <property type="term" value="F:ATP binding"/>
    <property type="evidence" value="ECO:0007669"/>
    <property type="project" value="UniProtKB-KW"/>
</dbReference>
<evidence type="ECO:0000256" key="2">
    <source>
        <dbReference type="ARBA" id="ARBA00004305"/>
    </source>
</evidence>
<dbReference type="EMBL" id="OZ034831">
    <property type="protein sequence ID" value="CAL1688595.1"/>
    <property type="molecule type" value="Genomic_DNA"/>
</dbReference>
<proteinExistence type="inferred from homology"/>
<keyword evidence="6" id="KW-0963">Cytoplasm</keyword>
<keyword evidence="15" id="KW-0472">Membrane</keyword>
<evidence type="ECO:0000313" key="20">
    <source>
        <dbReference type="EMBL" id="CAL1688595.1"/>
    </source>
</evidence>
<keyword evidence="21" id="KW-1185">Reference proteome</keyword>
<comment type="subcellular location">
    <subcellularLocation>
        <location evidence="3">Cytoplasm</location>
    </subcellularLocation>
    <subcellularLocation>
        <location evidence="1">Mitochondrion inner membrane</location>
    </subcellularLocation>
    <subcellularLocation>
        <location evidence="2">Mitochondrion matrix</location>
    </subcellularLocation>
</comment>
<evidence type="ECO:0000256" key="14">
    <source>
        <dbReference type="ARBA" id="ARBA00023128"/>
    </source>
</evidence>
<dbReference type="Gene3D" id="3.90.190.20">
    <property type="entry name" value="Mur ligase, C-terminal domain"/>
    <property type="match status" value="1"/>
</dbReference>
<feature type="binding site" evidence="19">
    <location>
        <position position="109"/>
    </location>
    <ligand>
        <name>Mg(2+)</name>
        <dbReference type="ChEBI" id="CHEBI:18420"/>
        <label>1</label>
    </ligand>
</feature>
<evidence type="ECO:0000256" key="9">
    <source>
        <dbReference type="ARBA" id="ARBA00022723"/>
    </source>
</evidence>
<accession>A0AAV2P6M9</accession>
<dbReference type="PROSITE" id="PS01012">
    <property type="entry name" value="FOLYLPOLYGLU_SYNT_2"/>
    <property type="match status" value="1"/>
</dbReference>
<dbReference type="GO" id="GO:0046872">
    <property type="term" value="F:metal ion binding"/>
    <property type="evidence" value="ECO:0007669"/>
    <property type="project" value="UniProtKB-KW"/>
</dbReference>
<comment type="function">
    <text evidence="17">Catalyzes conversion of folates to polyglutamate derivatives allowing concentration of folate compounds in the cell and the intracellular retention of these cofactors, which are important substrates for most of the folate-dependent enzymes that are involved in one-carbon transfer reactions involved in purine, pyrimidine and amino acid synthesis.</text>
</comment>
<comment type="catalytic activity">
    <reaction evidence="16 17">
        <text>(6S)-5,6,7,8-tetrahydrofolyl-(gamma-L-Glu)(n) + L-glutamate + ATP = (6S)-5,6,7,8-tetrahydrofolyl-(gamma-L-Glu)(n+1) + ADP + phosphate + H(+)</text>
        <dbReference type="Rhea" id="RHEA:10580"/>
        <dbReference type="Rhea" id="RHEA-COMP:14738"/>
        <dbReference type="Rhea" id="RHEA-COMP:14740"/>
        <dbReference type="ChEBI" id="CHEBI:15378"/>
        <dbReference type="ChEBI" id="CHEBI:29985"/>
        <dbReference type="ChEBI" id="CHEBI:30616"/>
        <dbReference type="ChEBI" id="CHEBI:43474"/>
        <dbReference type="ChEBI" id="CHEBI:141005"/>
        <dbReference type="ChEBI" id="CHEBI:456216"/>
        <dbReference type="EC" id="6.3.2.17"/>
    </reaction>
</comment>
<comment type="similarity">
    <text evidence="5 17">Belongs to the folylpolyglutamate synthase family.</text>
</comment>
<dbReference type="Proteomes" id="UP001497644">
    <property type="component" value="Chromosome 8"/>
</dbReference>
<organism evidence="20 21">
    <name type="scientific">Lasius platythorax</name>
    <dbReference type="NCBI Taxonomy" id="488582"/>
    <lineage>
        <taxon>Eukaryota</taxon>
        <taxon>Metazoa</taxon>
        <taxon>Ecdysozoa</taxon>
        <taxon>Arthropoda</taxon>
        <taxon>Hexapoda</taxon>
        <taxon>Insecta</taxon>
        <taxon>Pterygota</taxon>
        <taxon>Neoptera</taxon>
        <taxon>Endopterygota</taxon>
        <taxon>Hymenoptera</taxon>
        <taxon>Apocrita</taxon>
        <taxon>Aculeata</taxon>
        <taxon>Formicoidea</taxon>
        <taxon>Formicidae</taxon>
        <taxon>Formicinae</taxon>
        <taxon>Lasius</taxon>
        <taxon>Lasius</taxon>
    </lineage>
</organism>
<dbReference type="GO" id="GO:0005759">
    <property type="term" value="C:mitochondrial matrix"/>
    <property type="evidence" value="ECO:0007669"/>
    <property type="project" value="UniProtKB-SubCell"/>
</dbReference>
<dbReference type="InterPro" id="IPR036615">
    <property type="entry name" value="Mur_ligase_C_dom_sf"/>
</dbReference>
<dbReference type="NCBIfam" id="TIGR01499">
    <property type="entry name" value="folC"/>
    <property type="match status" value="1"/>
</dbReference>
<name>A0AAV2P6M9_9HYME</name>
<feature type="binding site" evidence="19">
    <location>
        <position position="206"/>
    </location>
    <ligand>
        <name>Mg(2+)</name>
        <dbReference type="ChEBI" id="CHEBI:18420"/>
        <label>1</label>
    </ligand>
</feature>
<keyword evidence="12 18" id="KW-0067">ATP-binding</keyword>
<comment type="cofactor">
    <cofactor evidence="17">
        <name>a monovalent cation</name>
        <dbReference type="ChEBI" id="CHEBI:60242"/>
    </cofactor>
    <text evidence="17">A monovalent cation.</text>
</comment>
<dbReference type="PANTHER" id="PTHR11136:SF5">
    <property type="entry name" value="FOLYLPOLYGLUTAMATE SYNTHASE, MITOCHONDRIAL"/>
    <property type="match status" value="1"/>
</dbReference>
<evidence type="ECO:0000256" key="4">
    <source>
        <dbReference type="ARBA" id="ARBA00005150"/>
    </source>
</evidence>
<dbReference type="Gene3D" id="3.40.1190.10">
    <property type="entry name" value="Mur-like, catalytic domain"/>
    <property type="match status" value="1"/>
</dbReference>
<comment type="pathway">
    <text evidence="4 17">Cofactor biosynthesis; tetrahydrofolylpolyglutamate biosynthesis.</text>
</comment>
<evidence type="ECO:0000256" key="6">
    <source>
        <dbReference type="ARBA" id="ARBA00022490"/>
    </source>
</evidence>
<evidence type="ECO:0000256" key="3">
    <source>
        <dbReference type="ARBA" id="ARBA00004496"/>
    </source>
</evidence>
<evidence type="ECO:0000256" key="17">
    <source>
        <dbReference type="PIRNR" id="PIRNR038895"/>
    </source>
</evidence>
<sequence length="510" mass="57394">MFTLLRKMTQNGLLVRSTHTGGSYEEAIKVLCTLQSNAAYLQSVIKHDVNNPERLKETEKYLLRSGITLEQLDRLSVIHVAGTKGKGSTCAFTEAILRQYGFNTGFFSSPHLVSVRERIRLNGEPISQSHFAHFFWDVYRRLEQERECESDMPTYFKFLTILSFHVFLEANVDVAIVEVGIGGELDSTNVVRNPVCVGVTSLGLEHTLLLGSTLEEIACQKSGIFKPHAAAFTVPQPELAMRVIQKRAAERRCRDLQVIPATQTREWNDVFSSAGLNGVQQQNASLSISMALEWMKSRCDKPPLIVNDKYVNGFHDNFQSDKVDLSQTVYLNKVAAALASCKWPGRTQILRTSVADFFLDGAHTVESIVNCISWFKRTSQETSSKFLIFNTSGDRNSLQLLKLLKPLGFDKAYFAPNCVGVSNTEDMNSTIYAQNMMDEQRKRCEKHCELWGENSVLKNNVAEIFFDIKRHASLKMARNDKMEILVTGSLHMIGAVLTILDPNLTMTSHF</sequence>
<dbReference type="SUPFAM" id="SSF53244">
    <property type="entry name" value="MurD-like peptide ligases, peptide-binding domain"/>
    <property type="match status" value="1"/>
</dbReference>
<keyword evidence="14" id="KW-0496">Mitochondrion</keyword>
<dbReference type="GO" id="GO:0005829">
    <property type="term" value="C:cytosol"/>
    <property type="evidence" value="ECO:0007669"/>
    <property type="project" value="TreeGrafter"/>
</dbReference>
<evidence type="ECO:0000256" key="18">
    <source>
        <dbReference type="PIRSR" id="PIRSR038895-1"/>
    </source>
</evidence>
<evidence type="ECO:0000313" key="21">
    <source>
        <dbReference type="Proteomes" id="UP001497644"/>
    </source>
</evidence>
<feature type="binding site" evidence="18">
    <location>
        <position position="360"/>
    </location>
    <ligand>
        <name>ATP</name>
        <dbReference type="ChEBI" id="CHEBI:30616"/>
    </ligand>
</feature>